<reference evidence="2 3" key="1">
    <citation type="submission" date="2019-09" db="EMBL/GenBank/DDBJ databases">
        <title>YIM 132548 draft genome.</title>
        <authorList>
            <person name="Jiang L."/>
        </authorList>
    </citation>
    <scope>NUCLEOTIDE SEQUENCE [LARGE SCALE GENOMIC DNA]</scope>
    <source>
        <strain evidence="2 3">YIM 132548</strain>
    </source>
</reference>
<dbReference type="SUPFAM" id="SSF51905">
    <property type="entry name" value="FAD/NAD(P)-binding domain"/>
    <property type="match status" value="1"/>
</dbReference>
<protein>
    <submittedName>
        <fullName evidence="2">FAD-dependent oxidoreductase</fullName>
    </submittedName>
</protein>
<name>A0A6N6MD49_9HYPH</name>
<dbReference type="Gene3D" id="3.50.50.60">
    <property type="entry name" value="FAD/NAD(P)-binding domain"/>
    <property type="match status" value="2"/>
</dbReference>
<dbReference type="Pfam" id="PF01494">
    <property type="entry name" value="FAD_binding_3"/>
    <property type="match status" value="1"/>
</dbReference>
<dbReference type="InterPro" id="IPR036188">
    <property type="entry name" value="FAD/NAD-bd_sf"/>
</dbReference>
<keyword evidence="3" id="KW-1185">Reference proteome</keyword>
<dbReference type="EMBL" id="VZZJ01000048">
    <property type="protein sequence ID" value="KAB1068600.1"/>
    <property type="molecule type" value="Genomic_DNA"/>
</dbReference>
<dbReference type="GO" id="GO:0071949">
    <property type="term" value="F:FAD binding"/>
    <property type="evidence" value="ECO:0007669"/>
    <property type="project" value="InterPro"/>
</dbReference>
<dbReference type="InterPro" id="IPR002938">
    <property type="entry name" value="FAD-bd"/>
</dbReference>
<evidence type="ECO:0000313" key="3">
    <source>
        <dbReference type="Proteomes" id="UP000441523"/>
    </source>
</evidence>
<organism evidence="2 3">
    <name type="scientific">Methylobacterium planeticum</name>
    <dbReference type="NCBI Taxonomy" id="2615211"/>
    <lineage>
        <taxon>Bacteria</taxon>
        <taxon>Pseudomonadati</taxon>
        <taxon>Pseudomonadota</taxon>
        <taxon>Alphaproteobacteria</taxon>
        <taxon>Hyphomicrobiales</taxon>
        <taxon>Methylobacteriaceae</taxon>
        <taxon>Methylobacterium</taxon>
    </lineage>
</organism>
<dbReference type="RefSeq" id="WP_150966928.1">
    <property type="nucleotide sequence ID" value="NZ_VZZJ01000048.1"/>
</dbReference>
<sequence length="347" mass="37200">MSGDADLVVIGGGPAGTAAGILALMRGLRVALIERQAFPRHRAGETLHPGVEPIFRQLGVFDAVAALSPLRPSGVSTTWNGDTRLLRFGEDHRGPWRAFQILRSDLDAVLLSRFRSLGGRLVQPTTQVEPMVRHGEVLGAKCRDATIVAPVTIDASGRAGLLRRRLGLGLRSWSPRLVARYGYRAGAYAPLPRFRGDSNGWTWIADVAPGIVHWTRLSFDGRGPASPPPEIEHLPPLGRCRSADATWRRAERLAGFGYFIAGDAAGSLDPSTSNGVLRALMSGMMAAHCAADIASGRNSAQTAARGYDEWLTTWFEHDVARLRGLYAEIGADRLALNASATGSLALA</sequence>
<evidence type="ECO:0000313" key="2">
    <source>
        <dbReference type="EMBL" id="KAB1068600.1"/>
    </source>
</evidence>
<gene>
    <name evidence="2" type="ORF">F6X51_26580</name>
</gene>
<comment type="caution">
    <text evidence="2">The sequence shown here is derived from an EMBL/GenBank/DDBJ whole genome shotgun (WGS) entry which is preliminary data.</text>
</comment>
<dbReference type="PRINTS" id="PR00420">
    <property type="entry name" value="RNGMNOXGNASE"/>
</dbReference>
<dbReference type="PANTHER" id="PTHR43747:SF1">
    <property type="entry name" value="SLR1998 PROTEIN"/>
    <property type="match status" value="1"/>
</dbReference>
<dbReference type="AlphaFoldDB" id="A0A6N6MD49"/>
<proteinExistence type="predicted"/>
<dbReference type="PANTHER" id="PTHR43747">
    <property type="entry name" value="FAD-BINDING PROTEIN"/>
    <property type="match status" value="1"/>
</dbReference>
<feature type="domain" description="FAD-binding" evidence="1">
    <location>
        <begin position="5"/>
        <end position="173"/>
    </location>
</feature>
<accession>A0A6N6MD49</accession>
<dbReference type="Gene3D" id="3.30.9.100">
    <property type="match status" value="1"/>
</dbReference>
<evidence type="ECO:0000259" key="1">
    <source>
        <dbReference type="Pfam" id="PF01494"/>
    </source>
</evidence>
<dbReference type="Proteomes" id="UP000441523">
    <property type="component" value="Unassembled WGS sequence"/>
</dbReference>
<dbReference type="InterPro" id="IPR050816">
    <property type="entry name" value="Flavin-dep_Halogenase_NPB"/>
</dbReference>